<dbReference type="InterPro" id="IPR006260">
    <property type="entry name" value="TonB/TolA_C"/>
</dbReference>
<evidence type="ECO:0000256" key="1">
    <source>
        <dbReference type="ARBA" id="ARBA00004167"/>
    </source>
</evidence>
<keyword evidence="9" id="KW-1185">Reference proteome</keyword>
<dbReference type="NCBIfam" id="TIGR01352">
    <property type="entry name" value="tonB_Cterm"/>
    <property type="match status" value="1"/>
</dbReference>
<feature type="region of interest" description="Disordered" evidence="6">
    <location>
        <begin position="421"/>
        <end position="625"/>
    </location>
</feature>
<keyword evidence="5" id="KW-0175">Coiled coil</keyword>
<evidence type="ECO:0000313" key="8">
    <source>
        <dbReference type="EMBL" id="OLT60017.1"/>
    </source>
</evidence>
<dbReference type="RefSeq" id="WP_075899875.1">
    <property type="nucleotide sequence ID" value="NZ_MKZS01000001.1"/>
</dbReference>
<dbReference type="Proteomes" id="UP000186657">
    <property type="component" value="Unassembled WGS sequence"/>
</dbReference>
<dbReference type="GO" id="GO:0055085">
    <property type="term" value="P:transmembrane transport"/>
    <property type="evidence" value="ECO:0007669"/>
    <property type="project" value="InterPro"/>
</dbReference>
<evidence type="ECO:0000313" key="9">
    <source>
        <dbReference type="Proteomes" id="UP000186657"/>
    </source>
</evidence>
<evidence type="ECO:0000256" key="4">
    <source>
        <dbReference type="ARBA" id="ARBA00023136"/>
    </source>
</evidence>
<dbReference type="PANTHER" id="PTHR48125:SF12">
    <property type="entry name" value="AT HOOK TRANSCRIPTION FACTOR FAMILY-RELATED"/>
    <property type="match status" value="1"/>
</dbReference>
<feature type="coiled-coil region" evidence="5">
    <location>
        <begin position="253"/>
        <end position="280"/>
    </location>
</feature>
<gene>
    <name evidence="8" type="ORF">BJP37_14265</name>
</gene>
<evidence type="ECO:0000259" key="7">
    <source>
        <dbReference type="PROSITE" id="PS52015"/>
    </source>
</evidence>
<feature type="compositionally biased region" description="Pro residues" evidence="6">
    <location>
        <begin position="213"/>
        <end position="235"/>
    </location>
</feature>
<proteinExistence type="predicted"/>
<protein>
    <recommendedName>
        <fullName evidence="7">TonB C-terminal domain-containing protein</fullName>
    </recommendedName>
</protein>
<evidence type="ECO:0000256" key="2">
    <source>
        <dbReference type="ARBA" id="ARBA00022692"/>
    </source>
</evidence>
<organism evidence="8 9">
    <name type="scientific">Moorena bouillonii PNG</name>
    <dbReference type="NCBI Taxonomy" id="568701"/>
    <lineage>
        <taxon>Bacteria</taxon>
        <taxon>Bacillati</taxon>
        <taxon>Cyanobacteriota</taxon>
        <taxon>Cyanophyceae</taxon>
        <taxon>Coleofasciculales</taxon>
        <taxon>Coleofasciculaceae</taxon>
        <taxon>Moorena</taxon>
    </lineage>
</organism>
<dbReference type="PROSITE" id="PS52015">
    <property type="entry name" value="TONB_CTD"/>
    <property type="match status" value="1"/>
</dbReference>
<sequence length="625" mass="67721">MSDASLIKNIPEMLSHPLVISVTASLGVHMLIVPILGDLLKNQKPKGDSMVQVLELSPQQLSRVPKSAAPPLTLPALPNAKTPAKPSIPSLFSAFPPPPPPLPSIPPLKPLKKIPTPPPLRSLPIKPLPTIGKYPLPLLNRQRPIITRGSFPIQLPPKPRTPLPAPPPRPQFKFDTESLNPGSFQTGSLPVFGNATNQIPDPSEFPNQQPPVSVTPPPPPPQFSITPPPSEPTKPVPSSAVAIGVAAPKAIARQREQNLVAQVRMRRKQLKKDVTNTTDEEARKNLVEWMALVKDTLPKKEVIPEAITVSATYPKDACIKKLEGTTVFGILVGADGEVTNTQLIQSAGYGILNQQALEDIQFRKFNNQTGTTKPYQVKVAFDYDKGDCPSLSVFQETANQPVPAKPNTVSGENAAANNPVIVVPKPETPSNNSNNSTDNNRTVSVPVKPNSTRENSSTKPRTISVPVRENTSSQDSTPKPRRVSVPVQDNTSTEENTPKPRRVSVPVRDNTSTEENTPRPRAVPVQQNTPTEENTPKPSRVLVPVRDNTPSQENTTEENTTNTTAVPVKPAQATNENSGKESVPAAAASEEQNSQEDKACKFKSRSARRRNRIDSFTTPSSRSCK</sequence>
<dbReference type="Gene3D" id="3.30.1150.10">
    <property type="match status" value="1"/>
</dbReference>
<feature type="compositionally biased region" description="Polar residues" evidence="6">
    <location>
        <begin position="614"/>
        <end position="625"/>
    </location>
</feature>
<feature type="region of interest" description="Disordered" evidence="6">
    <location>
        <begin position="192"/>
        <end position="238"/>
    </location>
</feature>
<feature type="compositionally biased region" description="Polar residues" evidence="6">
    <location>
        <begin position="449"/>
        <end position="461"/>
    </location>
</feature>
<dbReference type="GO" id="GO:0016020">
    <property type="term" value="C:membrane"/>
    <property type="evidence" value="ECO:0007669"/>
    <property type="project" value="UniProtKB-SubCell"/>
</dbReference>
<feature type="compositionally biased region" description="Low complexity" evidence="6">
    <location>
        <begin position="430"/>
        <end position="440"/>
    </location>
</feature>
<evidence type="ECO:0000256" key="3">
    <source>
        <dbReference type="ARBA" id="ARBA00022989"/>
    </source>
</evidence>
<keyword evidence="3" id="KW-1133">Transmembrane helix</keyword>
<dbReference type="PANTHER" id="PTHR48125">
    <property type="entry name" value="LP07818P1"/>
    <property type="match status" value="1"/>
</dbReference>
<feature type="compositionally biased region" description="Polar residues" evidence="6">
    <location>
        <begin position="525"/>
        <end position="537"/>
    </location>
</feature>
<evidence type="ECO:0000256" key="6">
    <source>
        <dbReference type="SAM" id="MobiDB-lite"/>
    </source>
</evidence>
<evidence type="ECO:0000256" key="5">
    <source>
        <dbReference type="SAM" id="Coils"/>
    </source>
</evidence>
<reference evidence="8 9" key="1">
    <citation type="submission" date="2016-10" db="EMBL/GenBank/DDBJ databases">
        <title>Comparative genomics uncovers the prolific and rare metabolic potential of the cyanobacterial genus Moorea.</title>
        <authorList>
            <person name="Leao T."/>
            <person name="Castelao G."/>
            <person name="Korobeynikov A."/>
            <person name="Monroe E.A."/>
            <person name="Podell S."/>
            <person name="Glukhov E."/>
            <person name="Allen E."/>
            <person name="Gerwick W.H."/>
            <person name="Gerwick L."/>
        </authorList>
    </citation>
    <scope>NUCLEOTIDE SEQUENCE [LARGE SCALE GENOMIC DNA]</scope>
    <source>
        <strain evidence="8 9">PNG5-198</strain>
    </source>
</reference>
<feature type="compositionally biased region" description="Basic residues" evidence="6">
    <location>
        <begin position="601"/>
        <end position="611"/>
    </location>
</feature>
<feature type="compositionally biased region" description="Low complexity" evidence="6">
    <location>
        <begin position="553"/>
        <end position="564"/>
    </location>
</feature>
<comment type="caution">
    <text evidence="8">The sequence shown here is derived from an EMBL/GenBank/DDBJ whole genome shotgun (WGS) entry which is preliminary data.</text>
</comment>
<accession>A0A1U7N233</accession>
<comment type="subcellular location">
    <subcellularLocation>
        <location evidence="1">Membrane</location>
        <topology evidence="1">Single-pass membrane protein</topology>
    </subcellularLocation>
</comment>
<keyword evidence="4" id="KW-0472">Membrane</keyword>
<dbReference type="InterPro" id="IPR037682">
    <property type="entry name" value="TonB_C"/>
</dbReference>
<dbReference type="EMBL" id="MKZS01000001">
    <property type="protein sequence ID" value="OLT60017.1"/>
    <property type="molecule type" value="Genomic_DNA"/>
</dbReference>
<dbReference type="Pfam" id="PF03544">
    <property type="entry name" value="TonB_C"/>
    <property type="match status" value="1"/>
</dbReference>
<dbReference type="SUPFAM" id="SSF74653">
    <property type="entry name" value="TolA/TonB C-terminal domain"/>
    <property type="match status" value="1"/>
</dbReference>
<keyword evidence="2" id="KW-0812">Transmembrane</keyword>
<dbReference type="AlphaFoldDB" id="A0A1U7N233"/>
<feature type="domain" description="TonB C-terminal" evidence="7">
    <location>
        <begin position="298"/>
        <end position="392"/>
    </location>
</feature>
<name>A0A1U7N233_9CYAN</name>